<evidence type="ECO:0000313" key="15">
    <source>
        <dbReference type="Proteomes" id="UP001298424"/>
    </source>
</evidence>
<evidence type="ECO:0000256" key="2">
    <source>
        <dbReference type="ARBA" id="ARBA00009696"/>
    </source>
</evidence>
<keyword evidence="6 13" id="KW-0732">Signal</keyword>
<evidence type="ECO:0000256" key="13">
    <source>
        <dbReference type="SAM" id="SignalP"/>
    </source>
</evidence>
<proteinExistence type="inferred from homology"/>
<comment type="similarity">
    <text evidence="2">Belongs to the LolB family.</text>
</comment>
<accession>A0ABS9NKL3</accession>
<dbReference type="RefSeq" id="WP_238745025.1">
    <property type="nucleotide sequence ID" value="NZ_JAKOOW010000002.1"/>
</dbReference>
<keyword evidence="9" id="KW-0564">Palmitate</keyword>
<dbReference type="InterPro" id="IPR004565">
    <property type="entry name" value="OM_lipoprot_LolB"/>
</dbReference>
<evidence type="ECO:0000256" key="11">
    <source>
        <dbReference type="ARBA" id="ARBA00023237"/>
    </source>
</evidence>
<dbReference type="SUPFAM" id="SSF89392">
    <property type="entry name" value="Prokaryotic lipoproteins and lipoprotein localization factors"/>
    <property type="match status" value="1"/>
</dbReference>
<comment type="caution">
    <text evidence="14">The sequence shown here is derived from an EMBL/GenBank/DDBJ whole genome shotgun (WGS) entry which is preliminary data.</text>
</comment>
<evidence type="ECO:0000256" key="5">
    <source>
        <dbReference type="ARBA" id="ARBA00022448"/>
    </source>
</evidence>
<dbReference type="Gene3D" id="2.50.20.10">
    <property type="entry name" value="Lipoprotein localisation LolA/LolB/LppX"/>
    <property type="match status" value="1"/>
</dbReference>
<evidence type="ECO:0000313" key="14">
    <source>
        <dbReference type="EMBL" id="MCG6503050.1"/>
    </source>
</evidence>
<dbReference type="CDD" id="cd16326">
    <property type="entry name" value="LolB"/>
    <property type="match status" value="1"/>
</dbReference>
<dbReference type="InterPro" id="IPR029046">
    <property type="entry name" value="LolA/LolB/LppX"/>
</dbReference>
<keyword evidence="15" id="KW-1185">Reference proteome</keyword>
<protein>
    <recommendedName>
        <fullName evidence="4">Outer-membrane lipoprotein LolB</fullName>
    </recommendedName>
</protein>
<evidence type="ECO:0000256" key="7">
    <source>
        <dbReference type="ARBA" id="ARBA00022927"/>
    </source>
</evidence>
<keyword evidence="11" id="KW-0998">Cell outer membrane</keyword>
<feature type="chain" id="PRO_5045877277" description="Outer-membrane lipoprotein LolB" evidence="13">
    <location>
        <begin position="24"/>
        <end position="196"/>
    </location>
</feature>
<comment type="subcellular location">
    <subcellularLocation>
        <location evidence="1">Cell outer membrane</location>
        <topology evidence="1">Lipid-anchor</topology>
    </subcellularLocation>
</comment>
<comment type="subunit">
    <text evidence="3">Monomer.</text>
</comment>
<evidence type="ECO:0000256" key="9">
    <source>
        <dbReference type="ARBA" id="ARBA00023139"/>
    </source>
</evidence>
<keyword evidence="5" id="KW-0813">Transport</keyword>
<organism evidence="14 15">
    <name type="scientific">Kingella pumchi</name>
    <dbReference type="NCBI Taxonomy" id="2779506"/>
    <lineage>
        <taxon>Bacteria</taxon>
        <taxon>Pseudomonadati</taxon>
        <taxon>Pseudomonadota</taxon>
        <taxon>Betaproteobacteria</taxon>
        <taxon>Neisseriales</taxon>
        <taxon>Neisseriaceae</taxon>
        <taxon>Kingella</taxon>
    </lineage>
</organism>
<feature type="signal peptide" evidence="13">
    <location>
        <begin position="1"/>
        <end position="23"/>
    </location>
</feature>
<dbReference type="PROSITE" id="PS51257">
    <property type="entry name" value="PROKAR_LIPOPROTEIN"/>
    <property type="match status" value="1"/>
</dbReference>
<evidence type="ECO:0000256" key="1">
    <source>
        <dbReference type="ARBA" id="ARBA00004459"/>
    </source>
</evidence>
<keyword evidence="10" id="KW-0143">Chaperone</keyword>
<gene>
    <name evidence="14" type="ORF">MB824_00825</name>
</gene>
<evidence type="ECO:0000256" key="12">
    <source>
        <dbReference type="ARBA" id="ARBA00023288"/>
    </source>
</evidence>
<name>A0ABS9NKL3_9NEIS</name>
<evidence type="ECO:0000256" key="3">
    <source>
        <dbReference type="ARBA" id="ARBA00011245"/>
    </source>
</evidence>
<evidence type="ECO:0000256" key="8">
    <source>
        <dbReference type="ARBA" id="ARBA00023136"/>
    </source>
</evidence>
<dbReference type="Proteomes" id="UP001298424">
    <property type="component" value="Unassembled WGS sequence"/>
</dbReference>
<evidence type="ECO:0000256" key="4">
    <source>
        <dbReference type="ARBA" id="ARBA00016202"/>
    </source>
</evidence>
<keyword evidence="8" id="KW-0472">Membrane</keyword>
<keyword evidence="12 14" id="KW-0449">Lipoprotein</keyword>
<dbReference type="Pfam" id="PF03550">
    <property type="entry name" value="LolB"/>
    <property type="match status" value="1"/>
</dbReference>
<evidence type="ECO:0000256" key="10">
    <source>
        <dbReference type="ARBA" id="ARBA00023186"/>
    </source>
</evidence>
<evidence type="ECO:0000256" key="6">
    <source>
        <dbReference type="ARBA" id="ARBA00022729"/>
    </source>
</evidence>
<reference evidence="14 15" key="1">
    <citation type="submission" date="2022-02" db="EMBL/GenBank/DDBJ databases">
        <title>Genome sequence data of Kingella unionensis sp. nov. strain CICC 24913 (CCUG 75125).</title>
        <authorList>
            <person name="Xiao M."/>
        </authorList>
    </citation>
    <scope>NUCLEOTIDE SEQUENCE [LARGE SCALE GENOMIC DNA]</scope>
    <source>
        <strain evidence="14 15">CICC 24913</strain>
    </source>
</reference>
<sequence>MNYRYLLLSGCLVLLAACSVPQAQKPSEWQAERSLKTFAASGRMGVKVKEKGSYAHFDWTLENGVETVDVNTPLGSTVGQLCRDDLGVLAVDSKGQKFEAATPDELSEQLLGYRLPIAHLAVWANGEWANGLPHRIETDGTLVQAGWRIRRSLNEDGSPRVLVLDNGQLNLRLVFSDSSREHGRADTQGRCRARSS</sequence>
<dbReference type="EMBL" id="JAKOOW010000002">
    <property type="protein sequence ID" value="MCG6503050.1"/>
    <property type="molecule type" value="Genomic_DNA"/>
</dbReference>
<keyword evidence="7" id="KW-0653">Protein transport</keyword>